<keyword evidence="2" id="KW-1185">Reference proteome</keyword>
<sequence length="116" mass="13042">MIFLFKEKILRVGGIIWTIRGVKELEEWMNACSEGHPMFVALTQKELEADSVVKLLSSAAEEGQKVSPTGGQTFQAIYRRIRPSYNLEGKYSGSRNHDVFSVNSMCSGFLLPNLKE</sequence>
<name>A0AAF0W9R1_DAUCS</name>
<dbReference type="Gene3D" id="3.40.50.150">
    <property type="entry name" value="Vaccinia Virus protein VP39"/>
    <property type="match status" value="1"/>
</dbReference>
<accession>A0AAF0W9R1</accession>
<dbReference type="EMBL" id="CP093343">
    <property type="protein sequence ID" value="WOG84821.1"/>
    <property type="molecule type" value="Genomic_DNA"/>
</dbReference>
<dbReference type="InterPro" id="IPR029063">
    <property type="entry name" value="SAM-dependent_MTases_sf"/>
</dbReference>
<reference evidence="1" key="2">
    <citation type="submission" date="2022-03" db="EMBL/GenBank/DDBJ databases">
        <title>Draft title - Genomic analysis of global carrot germplasm unveils the trajectory of domestication and the origin of high carotenoid orange carrot.</title>
        <authorList>
            <person name="Iorizzo M."/>
            <person name="Ellison S."/>
            <person name="Senalik D."/>
            <person name="Macko-Podgorni A."/>
            <person name="Grzebelus D."/>
            <person name="Bostan H."/>
            <person name="Rolling W."/>
            <person name="Curaba J."/>
            <person name="Simon P."/>
        </authorList>
    </citation>
    <scope>NUCLEOTIDE SEQUENCE</scope>
    <source>
        <tissue evidence="1">Leaf</tissue>
    </source>
</reference>
<evidence type="ECO:0000313" key="1">
    <source>
        <dbReference type="EMBL" id="WOG84821.1"/>
    </source>
</evidence>
<dbReference type="AlphaFoldDB" id="A0AAF0W9R1"/>
<evidence type="ECO:0000313" key="2">
    <source>
        <dbReference type="Proteomes" id="UP000077755"/>
    </source>
</evidence>
<protein>
    <submittedName>
        <fullName evidence="1">Uncharacterized protein</fullName>
    </submittedName>
</protein>
<reference evidence="1" key="1">
    <citation type="journal article" date="2016" name="Nat. Genet.">
        <title>A high-quality carrot genome assembly provides new insights into carotenoid accumulation and asterid genome evolution.</title>
        <authorList>
            <person name="Iorizzo M."/>
            <person name="Ellison S."/>
            <person name="Senalik D."/>
            <person name="Zeng P."/>
            <person name="Satapoomin P."/>
            <person name="Huang J."/>
            <person name="Bowman M."/>
            <person name="Iovene M."/>
            <person name="Sanseverino W."/>
            <person name="Cavagnaro P."/>
            <person name="Yildiz M."/>
            <person name="Macko-Podgorni A."/>
            <person name="Moranska E."/>
            <person name="Grzebelus E."/>
            <person name="Grzebelus D."/>
            <person name="Ashrafi H."/>
            <person name="Zheng Z."/>
            <person name="Cheng S."/>
            <person name="Spooner D."/>
            <person name="Van Deynze A."/>
            <person name="Simon P."/>
        </authorList>
    </citation>
    <scope>NUCLEOTIDE SEQUENCE</scope>
    <source>
        <tissue evidence="1">Leaf</tissue>
    </source>
</reference>
<proteinExistence type="predicted"/>
<gene>
    <name evidence="1" type="ORF">DCAR_0104006</name>
</gene>
<dbReference type="Proteomes" id="UP000077755">
    <property type="component" value="Chromosome 1"/>
</dbReference>
<organism evidence="1 2">
    <name type="scientific">Daucus carota subsp. sativus</name>
    <name type="common">Carrot</name>
    <dbReference type="NCBI Taxonomy" id="79200"/>
    <lineage>
        <taxon>Eukaryota</taxon>
        <taxon>Viridiplantae</taxon>
        <taxon>Streptophyta</taxon>
        <taxon>Embryophyta</taxon>
        <taxon>Tracheophyta</taxon>
        <taxon>Spermatophyta</taxon>
        <taxon>Magnoliopsida</taxon>
        <taxon>eudicotyledons</taxon>
        <taxon>Gunneridae</taxon>
        <taxon>Pentapetalae</taxon>
        <taxon>asterids</taxon>
        <taxon>campanulids</taxon>
        <taxon>Apiales</taxon>
        <taxon>Apiaceae</taxon>
        <taxon>Apioideae</taxon>
        <taxon>Scandiceae</taxon>
        <taxon>Daucinae</taxon>
        <taxon>Daucus</taxon>
        <taxon>Daucus sect. Daucus</taxon>
    </lineage>
</organism>